<dbReference type="SUPFAM" id="SSF55154">
    <property type="entry name" value="CYTH-like phosphatases"/>
    <property type="match status" value="1"/>
</dbReference>
<dbReference type="InterPro" id="IPR033469">
    <property type="entry name" value="CYTH-like_dom_sf"/>
</dbReference>
<keyword evidence="4" id="KW-1185">Reference proteome</keyword>
<proteinExistence type="predicted"/>
<evidence type="ECO:0000313" key="3">
    <source>
        <dbReference type="EMBL" id="ABG57480.1"/>
    </source>
</evidence>
<feature type="domain" description="CYTH" evidence="2">
    <location>
        <begin position="2"/>
        <end position="157"/>
    </location>
</feature>
<accession>A0A6N4SMI1</accession>
<evidence type="ECO:0000256" key="1">
    <source>
        <dbReference type="PIRSR" id="PIRSR016487-1"/>
    </source>
</evidence>
<dbReference type="EMBL" id="CP000383">
    <property type="protein sequence ID" value="ABG57480.1"/>
    <property type="molecule type" value="Genomic_DNA"/>
</dbReference>
<feature type="active site" description="Proton acceptor" evidence="1">
    <location>
        <position position="31"/>
    </location>
</feature>
<dbReference type="Gene3D" id="2.40.320.10">
    <property type="entry name" value="Hypothetical Protein Pfu-838710-001"/>
    <property type="match status" value="1"/>
</dbReference>
<dbReference type="PIRSF" id="PIRSF016487">
    <property type="entry name" value="CYTH_UCP016487"/>
    <property type="match status" value="1"/>
</dbReference>
<organism evidence="3 4">
    <name type="scientific">Cytophaga hutchinsonii (strain ATCC 33406 / DSM 1761 / CIP 103989 / NBRC 15051 / NCIMB 9469 / D465)</name>
    <dbReference type="NCBI Taxonomy" id="269798"/>
    <lineage>
        <taxon>Bacteria</taxon>
        <taxon>Pseudomonadati</taxon>
        <taxon>Bacteroidota</taxon>
        <taxon>Cytophagia</taxon>
        <taxon>Cytophagales</taxon>
        <taxon>Cytophagaceae</taxon>
        <taxon>Cytophaga</taxon>
    </lineage>
</organism>
<protein>
    <submittedName>
        <fullName evidence="3">Adenylate cyclase</fullName>
    </submittedName>
</protein>
<dbReference type="SMART" id="SM01118">
    <property type="entry name" value="CYTH"/>
    <property type="match status" value="1"/>
</dbReference>
<sequence>MAIEIERKFLIDPIKWEALSKPSPDYLIQGYLHTEPGKTIRVRATNDKGFITIKGKSSADGLSRSEFEYEIPKAEAIELLSTFTKKTIEKNRYKISFGGNIWEVDVFEGANAGLIVAEVELESIEQPFEKPDWVREEVTSDFRYFNSALIENPFKSW</sequence>
<reference evidence="3 4" key="1">
    <citation type="journal article" date="2007" name="Appl. Environ. Microbiol.">
        <title>Genome sequence of the cellulolytic gliding bacterium Cytophaga hutchinsonii.</title>
        <authorList>
            <person name="Xie G."/>
            <person name="Bruce D.C."/>
            <person name="Challacombe J.F."/>
            <person name="Chertkov O."/>
            <person name="Detter J.C."/>
            <person name="Gilna P."/>
            <person name="Han C.S."/>
            <person name="Lucas S."/>
            <person name="Misra M."/>
            <person name="Myers G.L."/>
            <person name="Richardson P."/>
            <person name="Tapia R."/>
            <person name="Thayer N."/>
            <person name="Thompson L.S."/>
            <person name="Brettin T.S."/>
            <person name="Henrissat B."/>
            <person name="Wilson D.B."/>
            <person name="McBride M.J."/>
        </authorList>
    </citation>
    <scope>NUCLEOTIDE SEQUENCE [LARGE SCALE GENOMIC DNA]</scope>
    <source>
        <strain evidence="4">ATCC 33406 / DSM 1761 / CIP 103989 / NBRC 15051 / NCIMB 9469 / D465</strain>
    </source>
</reference>
<dbReference type="OrthoDB" id="9805588at2"/>
<dbReference type="PROSITE" id="PS51707">
    <property type="entry name" value="CYTH"/>
    <property type="match status" value="1"/>
</dbReference>
<dbReference type="InterPro" id="IPR012042">
    <property type="entry name" value="NeuTTM/CthTTM-like"/>
</dbReference>
<gene>
    <name evidence="3" type="ordered locus">CHU_0188</name>
</gene>
<dbReference type="KEGG" id="chu:CHU_0188"/>
<dbReference type="AlphaFoldDB" id="A0A6N4SMI1"/>
<name>A0A6N4SMI1_CYTH3</name>
<dbReference type="Pfam" id="PF01928">
    <property type="entry name" value="CYTH"/>
    <property type="match status" value="1"/>
</dbReference>
<dbReference type="PANTHER" id="PTHR40114">
    <property type="entry name" value="SLR0698 PROTEIN"/>
    <property type="match status" value="1"/>
</dbReference>
<evidence type="ECO:0000313" key="4">
    <source>
        <dbReference type="Proteomes" id="UP000001822"/>
    </source>
</evidence>
<dbReference type="CDD" id="cd07891">
    <property type="entry name" value="CYTH-like_CthTTM-like_1"/>
    <property type="match status" value="1"/>
</dbReference>
<dbReference type="Proteomes" id="UP000001822">
    <property type="component" value="Chromosome"/>
</dbReference>
<dbReference type="InterPro" id="IPR023577">
    <property type="entry name" value="CYTH_domain"/>
</dbReference>
<dbReference type="PANTHER" id="PTHR40114:SF1">
    <property type="entry name" value="SLR0698 PROTEIN"/>
    <property type="match status" value="1"/>
</dbReference>
<evidence type="ECO:0000259" key="2">
    <source>
        <dbReference type="PROSITE" id="PS51707"/>
    </source>
</evidence>
<dbReference type="RefSeq" id="WP_011583596.1">
    <property type="nucleotide sequence ID" value="NC_008255.1"/>
</dbReference>